<protein>
    <submittedName>
        <fullName evidence="2">Uncharacterized protein</fullName>
    </submittedName>
</protein>
<evidence type="ECO:0000313" key="2">
    <source>
        <dbReference type="EMBL" id="MDX7986736.1"/>
    </source>
</evidence>
<name>A0ABU4S7R3_9GAMM</name>
<reference evidence="3" key="1">
    <citation type="journal article" date="2024" name="Toxins">
        <title>Genome Sequence Analysis of Native Xenorhabdus Strains Isolated from Entomopathogenic Nematodes in Argentina.</title>
        <authorList>
            <person name="Palma L."/>
            <person name="Frizzo L."/>
            <person name="Kaiser S."/>
            <person name="Berry C."/>
            <person name="Caballero P."/>
            <person name="Bode H.B."/>
            <person name="Del Valle E.E."/>
        </authorList>
    </citation>
    <scope>NUCLEOTIDE SEQUENCE [LARGE SCALE GENOMIC DNA]</scope>
    <source>
        <strain evidence="3">12</strain>
    </source>
</reference>
<proteinExistence type="predicted"/>
<keyword evidence="3" id="KW-1185">Reference proteome</keyword>
<feature type="transmembrane region" description="Helical" evidence="1">
    <location>
        <begin position="24"/>
        <end position="42"/>
    </location>
</feature>
<keyword evidence="1" id="KW-1133">Transmembrane helix</keyword>
<evidence type="ECO:0000256" key="1">
    <source>
        <dbReference type="SAM" id="Phobius"/>
    </source>
</evidence>
<accession>A0ABU4S7R3</accession>
<evidence type="ECO:0000313" key="3">
    <source>
        <dbReference type="Proteomes" id="UP001271890"/>
    </source>
</evidence>
<organism evidence="2 3">
    <name type="scientific">Xenorhabdus santafensis</name>
    <dbReference type="NCBI Taxonomy" id="2582833"/>
    <lineage>
        <taxon>Bacteria</taxon>
        <taxon>Pseudomonadati</taxon>
        <taxon>Pseudomonadota</taxon>
        <taxon>Gammaproteobacteria</taxon>
        <taxon>Enterobacterales</taxon>
        <taxon>Morganellaceae</taxon>
        <taxon>Xenorhabdus</taxon>
    </lineage>
</organism>
<keyword evidence="1" id="KW-0472">Membrane</keyword>
<dbReference type="EMBL" id="VCDN01000018">
    <property type="protein sequence ID" value="MDX7986736.1"/>
    <property type="molecule type" value="Genomic_DNA"/>
</dbReference>
<comment type="caution">
    <text evidence="2">The sequence shown here is derived from an EMBL/GenBank/DDBJ whole genome shotgun (WGS) entry which is preliminary data.</text>
</comment>
<gene>
    <name evidence="2" type="ORF">FE392_05220</name>
</gene>
<keyword evidence="1" id="KW-0812">Transmembrane</keyword>
<dbReference type="Proteomes" id="UP001271890">
    <property type="component" value="Unassembled WGS sequence"/>
</dbReference>
<sequence>MAQNEQTCPHCGTKRSRGLKPKTTIAITVGVLACAAILYIVSSADLFNSDGKQASYTGESHLSFKKAREMVTSPFYNCLTQKYSAKLGQLKLDEILACDDDLRKDSHTPSKLINLDNFISNFNHENNSYRPLEIAIKRNMFDVSSYQHVETTYQLVLNQQQPYAIVQTVIKGKSVFERIAEDSYAVKVDLKTGEIIATIPKVTVADIGVVISETLHNY</sequence>